<name>A0AAD8PGU2_BABGI</name>
<accession>A0AAD8PGU2</accession>
<dbReference type="GO" id="GO:0008270">
    <property type="term" value="F:zinc ion binding"/>
    <property type="evidence" value="ECO:0007669"/>
    <property type="project" value="InterPro"/>
</dbReference>
<dbReference type="GO" id="GO:0005634">
    <property type="term" value="C:nucleus"/>
    <property type="evidence" value="ECO:0007669"/>
    <property type="project" value="InterPro"/>
</dbReference>
<dbReference type="PANTHER" id="PTHR12963">
    <property type="entry name" value="THYROID RECEPTOR INTERACTING PROTEIN RELATED"/>
    <property type="match status" value="1"/>
</dbReference>
<evidence type="ECO:0000313" key="2">
    <source>
        <dbReference type="EMBL" id="KAK1444980.1"/>
    </source>
</evidence>
<dbReference type="GO" id="GO:0180022">
    <property type="term" value="C:RQC-trigger complex"/>
    <property type="evidence" value="ECO:0007669"/>
    <property type="project" value="InterPro"/>
</dbReference>
<dbReference type="InterPro" id="IPR009349">
    <property type="entry name" value="TRIP4/RQT4_C2HC5_Znf"/>
</dbReference>
<dbReference type="AlphaFoldDB" id="A0AAD8PGU2"/>
<dbReference type="GO" id="GO:0072344">
    <property type="term" value="P:rescue of stalled ribosome"/>
    <property type="evidence" value="ECO:0007669"/>
    <property type="project" value="InterPro"/>
</dbReference>
<feature type="domain" description="TRIP4/RQT4 C2HC5-type zinc finger" evidence="1">
    <location>
        <begin position="57"/>
        <end position="103"/>
    </location>
</feature>
<comment type="caution">
    <text evidence="2">The sequence shown here is derived from an EMBL/GenBank/DDBJ whole genome shotgun (WGS) entry which is preliminary data.</text>
</comment>
<dbReference type="InterPro" id="IPR039128">
    <property type="entry name" value="TRIP4-like"/>
</dbReference>
<dbReference type="Proteomes" id="UP001230268">
    <property type="component" value="Unassembled WGS sequence"/>
</dbReference>
<keyword evidence="3" id="KW-1185">Reference proteome</keyword>
<gene>
    <name evidence="2" type="ORF">BgAZ_108860</name>
</gene>
<protein>
    <recommendedName>
        <fullName evidence="1">TRIP4/RQT4 C2HC5-type zinc finger domain-containing protein</fullName>
    </recommendedName>
</protein>
<organism evidence="2 3">
    <name type="scientific">Babesia gibsoni</name>
    <dbReference type="NCBI Taxonomy" id="33632"/>
    <lineage>
        <taxon>Eukaryota</taxon>
        <taxon>Sar</taxon>
        <taxon>Alveolata</taxon>
        <taxon>Apicomplexa</taxon>
        <taxon>Aconoidasida</taxon>
        <taxon>Piroplasmida</taxon>
        <taxon>Babesiidae</taxon>
        <taxon>Babesia</taxon>
    </lineage>
</organism>
<reference evidence="2" key="1">
    <citation type="submission" date="2023-08" db="EMBL/GenBank/DDBJ databases">
        <title>Draft sequence of the Babesia gibsoni genome.</title>
        <authorList>
            <person name="Yamagishi J.Y."/>
            <person name="Xuan X.X."/>
        </authorList>
    </citation>
    <scope>NUCLEOTIDE SEQUENCE</scope>
    <source>
        <strain evidence="2">Azabu</strain>
    </source>
</reference>
<dbReference type="EMBL" id="JAVEPI010000001">
    <property type="protein sequence ID" value="KAK1444980.1"/>
    <property type="molecule type" value="Genomic_DNA"/>
</dbReference>
<evidence type="ECO:0000259" key="1">
    <source>
        <dbReference type="Pfam" id="PF06221"/>
    </source>
</evidence>
<proteinExistence type="predicted"/>
<evidence type="ECO:0000313" key="3">
    <source>
        <dbReference type="Proteomes" id="UP001230268"/>
    </source>
</evidence>
<dbReference type="PANTHER" id="PTHR12963:SF4">
    <property type="entry name" value="ACTIVATING SIGNAL COINTEGRATOR 1"/>
    <property type="match status" value="1"/>
</dbReference>
<dbReference type="GO" id="GO:0045893">
    <property type="term" value="P:positive regulation of DNA-templated transcription"/>
    <property type="evidence" value="ECO:0007669"/>
    <property type="project" value="TreeGrafter"/>
</dbReference>
<dbReference type="Pfam" id="PF06221">
    <property type="entry name" value="zf-C2HC5"/>
    <property type="match status" value="1"/>
</dbReference>
<sequence length="176" mass="20291">MAQEDSFSGLIAYRKKEITDEDLFGKGSIPTKKKADAAGPVVKPKKEKEQVKIERVRCGCSGVEHTYFSNCMGCGCILCIKEGEGPCFHCETFVFSPSDMDKIPIEYLEDPEFIKALELRDRLIALDEDLANKTLKVHDLRNDWFHEIHNLYSDNNEYARQQYYKEIREKRLEAGM</sequence>